<proteinExistence type="predicted"/>
<evidence type="ECO:0000313" key="3">
    <source>
        <dbReference type="Proteomes" id="UP000250235"/>
    </source>
</evidence>
<keyword evidence="3" id="KW-1185">Reference proteome</keyword>
<protein>
    <submittedName>
        <fullName evidence="2">Uncharacterized protein</fullName>
    </submittedName>
</protein>
<sequence>MEAKGPQTNGTGLSREDLMAIATMIATTLQGSDRNNGGEGPSNNGTGLSREDLMAIATMIATTLQGLVGPNHNQAPPPNAQTSQDEERSAGARRPAGELRNDDISSNVSNQQEATVQTRSWYLKLAIAKRCRLNKSIRQRFAFALKIQQMAYQSLRLEKKPAATQIKQRRKFSSDANSAATHIQQQGFSNANSCLATRTSSSPRSFRTQVPWRKSRFLVQETSPVKFEKMSHAYKADRTL</sequence>
<dbReference type="Proteomes" id="UP000250235">
    <property type="component" value="Unassembled WGS sequence"/>
</dbReference>
<dbReference type="AlphaFoldDB" id="A0A2Z7DDX2"/>
<feature type="compositionally biased region" description="Basic and acidic residues" evidence="1">
    <location>
        <begin position="85"/>
        <end position="103"/>
    </location>
</feature>
<evidence type="ECO:0000313" key="2">
    <source>
        <dbReference type="EMBL" id="KZV58089.1"/>
    </source>
</evidence>
<feature type="region of interest" description="Disordered" evidence="1">
    <location>
        <begin position="67"/>
        <end position="111"/>
    </location>
</feature>
<feature type="region of interest" description="Disordered" evidence="1">
    <location>
        <begin position="29"/>
        <end position="48"/>
    </location>
</feature>
<dbReference type="EMBL" id="KQ986870">
    <property type="protein sequence ID" value="KZV58089.1"/>
    <property type="molecule type" value="Genomic_DNA"/>
</dbReference>
<organism evidence="2 3">
    <name type="scientific">Dorcoceras hygrometricum</name>
    <dbReference type="NCBI Taxonomy" id="472368"/>
    <lineage>
        <taxon>Eukaryota</taxon>
        <taxon>Viridiplantae</taxon>
        <taxon>Streptophyta</taxon>
        <taxon>Embryophyta</taxon>
        <taxon>Tracheophyta</taxon>
        <taxon>Spermatophyta</taxon>
        <taxon>Magnoliopsida</taxon>
        <taxon>eudicotyledons</taxon>
        <taxon>Gunneridae</taxon>
        <taxon>Pentapetalae</taxon>
        <taxon>asterids</taxon>
        <taxon>lamiids</taxon>
        <taxon>Lamiales</taxon>
        <taxon>Gesneriaceae</taxon>
        <taxon>Didymocarpoideae</taxon>
        <taxon>Trichosporeae</taxon>
        <taxon>Loxocarpinae</taxon>
        <taxon>Dorcoceras</taxon>
    </lineage>
</organism>
<reference evidence="2 3" key="1">
    <citation type="journal article" date="2015" name="Proc. Natl. Acad. Sci. U.S.A.">
        <title>The resurrection genome of Boea hygrometrica: A blueprint for survival of dehydration.</title>
        <authorList>
            <person name="Xiao L."/>
            <person name="Yang G."/>
            <person name="Zhang L."/>
            <person name="Yang X."/>
            <person name="Zhao S."/>
            <person name="Ji Z."/>
            <person name="Zhou Q."/>
            <person name="Hu M."/>
            <person name="Wang Y."/>
            <person name="Chen M."/>
            <person name="Xu Y."/>
            <person name="Jin H."/>
            <person name="Xiao X."/>
            <person name="Hu G."/>
            <person name="Bao F."/>
            <person name="Hu Y."/>
            <person name="Wan P."/>
            <person name="Li L."/>
            <person name="Deng X."/>
            <person name="Kuang T."/>
            <person name="Xiang C."/>
            <person name="Zhu J.K."/>
            <person name="Oliver M.J."/>
            <person name="He Y."/>
        </authorList>
    </citation>
    <scope>NUCLEOTIDE SEQUENCE [LARGE SCALE GENOMIC DNA]</scope>
    <source>
        <strain evidence="3">cv. XS01</strain>
    </source>
</reference>
<feature type="compositionally biased region" description="Polar residues" evidence="1">
    <location>
        <begin position="29"/>
        <end position="47"/>
    </location>
</feature>
<name>A0A2Z7DDX2_9LAMI</name>
<gene>
    <name evidence="2" type="ORF">F511_31830</name>
</gene>
<accession>A0A2Z7DDX2</accession>
<evidence type="ECO:0000256" key="1">
    <source>
        <dbReference type="SAM" id="MobiDB-lite"/>
    </source>
</evidence>